<dbReference type="Gene3D" id="3.40.50.300">
    <property type="entry name" value="P-loop containing nucleotide triphosphate hydrolases"/>
    <property type="match status" value="1"/>
</dbReference>
<dbReference type="GO" id="GO:0043531">
    <property type="term" value="F:ADP binding"/>
    <property type="evidence" value="ECO:0007669"/>
    <property type="project" value="InterPro"/>
</dbReference>
<evidence type="ECO:0000259" key="2">
    <source>
        <dbReference type="Pfam" id="PF00931"/>
    </source>
</evidence>
<dbReference type="OrthoDB" id="626167at2759"/>
<feature type="non-terminal residue" evidence="3">
    <location>
        <position position="911"/>
    </location>
</feature>
<dbReference type="SUPFAM" id="SSF52540">
    <property type="entry name" value="P-loop containing nucleoside triphosphate hydrolases"/>
    <property type="match status" value="1"/>
</dbReference>
<dbReference type="Pfam" id="PF13424">
    <property type="entry name" value="TPR_12"/>
    <property type="match status" value="2"/>
</dbReference>
<dbReference type="InterPro" id="IPR011990">
    <property type="entry name" value="TPR-like_helical_dom_sf"/>
</dbReference>
<dbReference type="HOGENOM" id="CLU_000288_125_8_1"/>
<dbReference type="InterPro" id="IPR027417">
    <property type="entry name" value="P-loop_NTPase"/>
</dbReference>
<dbReference type="SUPFAM" id="SSF48452">
    <property type="entry name" value="TPR-like"/>
    <property type="match status" value="3"/>
</dbReference>
<dbReference type="InterPro" id="IPR053137">
    <property type="entry name" value="NLR-like"/>
</dbReference>
<dbReference type="InterPro" id="IPR002182">
    <property type="entry name" value="NB-ARC"/>
</dbReference>
<dbReference type="PANTHER" id="PTHR46082:SF6">
    <property type="entry name" value="AAA+ ATPASE DOMAIN-CONTAINING PROTEIN-RELATED"/>
    <property type="match status" value="1"/>
</dbReference>
<accession>A0A084AKX4</accession>
<protein>
    <recommendedName>
        <fullName evidence="2">NB-ARC domain-containing protein</fullName>
    </recommendedName>
</protein>
<feature type="region of interest" description="Disordered" evidence="1">
    <location>
        <begin position="364"/>
        <end position="404"/>
    </location>
</feature>
<organism evidence="3 4">
    <name type="scientific">Stachybotrys chartarum (strain CBS 109288 / IBT 7711)</name>
    <name type="common">Toxic black mold</name>
    <name type="synonym">Stilbospora chartarum</name>
    <dbReference type="NCBI Taxonomy" id="1280523"/>
    <lineage>
        <taxon>Eukaryota</taxon>
        <taxon>Fungi</taxon>
        <taxon>Dikarya</taxon>
        <taxon>Ascomycota</taxon>
        <taxon>Pezizomycotina</taxon>
        <taxon>Sordariomycetes</taxon>
        <taxon>Hypocreomycetidae</taxon>
        <taxon>Hypocreales</taxon>
        <taxon>Stachybotryaceae</taxon>
        <taxon>Stachybotrys</taxon>
    </lineage>
</organism>
<dbReference type="NCBIfam" id="NF040586">
    <property type="entry name" value="FxSxx_TPR"/>
    <property type="match status" value="1"/>
</dbReference>
<dbReference type="Pfam" id="PF13374">
    <property type="entry name" value="TPR_10"/>
    <property type="match status" value="5"/>
</dbReference>
<feature type="compositionally biased region" description="Basic and acidic residues" evidence="1">
    <location>
        <begin position="391"/>
        <end position="404"/>
    </location>
</feature>
<name>A0A084AKX4_STACB</name>
<evidence type="ECO:0000313" key="4">
    <source>
        <dbReference type="Proteomes" id="UP000028045"/>
    </source>
</evidence>
<sequence length="911" mass="102876">MSEQVAQCAMANGTNYGSQVVRNDGTINNAFHLPSGKVVLVFSSRAALRPSERAETPPQPFASIPFCPDRDFIDRGDLLDQVDRICSESPRRVALVGMGGVGKSQLAIEYAHRISEGPARPWVFWVHAGTRARVEEGFRSIADAVKLAGRNQPKADIPLLVHNWLSNERNGRWVMVIDSADDCDVFLDTVEGACEGRPLSTYLPQSRNGSIIITTRDKRLANRLTGKRDNAIEVGPMTETEAVVLLKKKLGSAPHWDSVVAEDLVQALDLVPLAISQAAAYIQAMWPRSSLEKYLDAFRESERKRMRLLEHDAGDLRRDGGASNSIFTTWRISFDYIRSKRPSAADLLALMSFFDRQGIPEWVLKGNGPTEDAASETSTEDMGSDSDDGNTDGKSESDAGDDLDSRFEEDVGMLRDYCLVTTNEQGDEFEMHGLVQLSTRKWLTVSGQQEMFKQQYIKRMASAFPTGAYETWTTCRSLFAHAQVAVDYPPNADGVEEWATLLHNAGWYAWLQGRYDVAEQMVRKACKAREKRFGKEDMVSLSSTSLFAWVIKDRGRWDEAEMLQVQVMETYKTKLRADHPDTLISMNNLASIYRRQGRWDKAEMLQVQVMETHKTKLGPDHPDTLLSMNNLASIYWDQGRWDEAEMLQVQVMETRKNKLGPDHPNTLASMANLASTYLKQGRWDEAEMLFMQVMETHKIKLGPDHPDTLISMANLASTYWNQGRWDEAEMLQVQVMENHKIKLGPDHPGTLISINNLASTYQNQGRWDEAEILFMQVTETRKIKLGADHPNTLTSMGNLASTFWKQGRWDEAEILQVQVMETYKTKLGADHPDTLMSMNNLALTWKILGRHEDALALMKSCVLAGQRVLVSRRDYFARLKALPKSHSEEEKQYDGKAYTFSTTYHDGTLKD</sequence>
<evidence type="ECO:0000313" key="3">
    <source>
        <dbReference type="EMBL" id="KEY65953.1"/>
    </source>
</evidence>
<dbReference type="AlphaFoldDB" id="A0A084AKX4"/>
<gene>
    <name evidence="3" type="ORF">S7711_06613</name>
</gene>
<evidence type="ECO:0000256" key="1">
    <source>
        <dbReference type="SAM" id="MobiDB-lite"/>
    </source>
</evidence>
<dbReference type="Pfam" id="PF00931">
    <property type="entry name" value="NB-ARC"/>
    <property type="match status" value="1"/>
</dbReference>
<reference evidence="3 4" key="1">
    <citation type="journal article" date="2014" name="BMC Genomics">
        <title>Comparative genome sequencing reveals chemotype-specific gene clusters in the toxigenic black mold Stachybotrys.</title>
        <authorList>
            <person name="Semeiks J."/>
            <person name="Borek D."/>
            <person name="Otwinowski Z."/>
            <person name="Grishin N.V."/>
        </authorList>
    </citation>
    <scope>NUCLEOTIDE SEQUENCE [LARGE SCALE GENOMIC DNA]</scope>
    <source>
        <strain evidence="4">CBS 109288 / IBT 7711</strain>
    </source>
</reference>
<dbReference type="SMART" id="SM00028">
    <property type="entry name" value="TPR"/>
    <property type="match status" value="5"/>
</dbReference>
<dbReference type="PANTHER" id="PTHR46082">
    <property type="entry name" value="ATP/GTP-BINDING PROTEIN-RELATED"/>
    <property type="match status" value="1"/>
</dbReference>
<dbReference type="PRINTS" id="PR00381">
    <property type="entry name" value="KINESINLIGHT"/>
</dbReference>
<dbReference type="Proteomes" id="UP000028045">
    <property type="component" value="Unassembled WGS sequence"/>
</dbReference>
<feature type="compositionally biased region" description="Acidic residues" evidence="1">
    <location>
        <begin position="378"/>
        <end position="390"/>
    </location>
</feature>
<feature type="domain" description="NB-ARC" evidence="2">
    <location>
        <begin position="87"/>
        <end position="251"/>
    </location>
</feature>
<dbReference type="EMBL" id="KL648677">
    <property type="protein sequence ID" value="KEY65953.1"/>
    <property type="molecule type" value="Genomic_DNA"/>
</dbReference>
<proteinExistence type="predicted"/>
<dbReference type="InterPro" id="IPR019734">
    <property type="entry name" value="TPR_rpt"/>
</dbReference>
<dbReference type="Gene3D" id="1.25.40.10">
    <property type="entry name" value="Tetratricopeptide repeat domain"/>
    <property type="match status" value="2"/>
</dbReference>
<keyword evidence="4" id="KW-1185">Reference proteome</keyword>